<name>A0ACC2KFX1_PERAE</name>
<evidence type="ECO:0000313" key="2">
    <source>
        <dbReference type="Proteomes" id="UP001234297"/>
    </source>
</evidence>
<protein>
    <submittedName>
        <fullName evidence="1">Uncharacterized protein</fullName>
    </submittedName>
</protein>
<organism evidence="1 2">
    <name type="scientific">Persea americana</name>
    <name type="common">Avocado</name>
    <dbReference type="NCBI Taxonomy" id="3435"/>
    <lineage>
        <taxon>Eukaryota</taxon>
        <taxon>Viridiplantae</taxon>
        <taxon>Streptophyta</taxon>
        <taxon>Embryophyta</taxon>
        <taxon>Tracheophyta</taxon>
        <taxon>Spermatophyta</taxon>
        <taxon>Magnoliopsida</taxon>
        <taxon>Magnoliidae</taxon>
        <taxon>Laurales</taxon>
        <taxon>Lauraceae</taxon>
        <taxon>Persea</taxon>
    </lineage>
</organism>
<gene>
    <name evidence="1" type="ORF">MRB53_028548</name>
</gene>
<comment type="caution">
    <text evidence="1">The sequence shown here is derived from an EMBL/GenBank/DDBJ whole genome shotgun (WGS) entry which is preliminary data.</text>
</comment>
<dbReference type="Proteomes" id="UP001234297">
    <property type="component" value="Chromosome 9"/>
</dbReference>
<sequence>MLALPIQTLQPPQHHNQTSSLNNPDCPSSPSLSELPHDAAIVTCNKIPLRGIDTTNPFSILEHCTLVDPSSFVVDLSPQDLNQPPDLSQPNSQVLATVQQVTARPSRSLKMTRKSKGGNIISSGPI</sequence>
<accession>A0ACC2KFX1</accession>
<evidence type="ECO:0000313" key="1">
    <source>
        <dbReference type="EMBL" id="KAJ8620019.1"/>
    </source>
</evidence>
<dbReference type="EMBL" id="CM056817">
    <property type="protein sequence ID" value="KAJ8620019.1"/>
    <property type="molecule type" value="Genomic_DNA"/>
</dbReference>
<keyword evidence="2" id="KW-1185">Reference proteome</keyword>
<proteinExistence type="predicted"/>
<reference evidence="1 2" key="1">
    <citation type="journal article" date="2022" name="Hortic Res">
        <title>A haplotype resolved chromosomal level avocado genome allows analysis of novel avocado genes.</title>
        <authorList>
            <person name="Nath O."/>
            <person name="Fletcher S.J."/>
            <person name="Hayward A."/>
            <person name="Shaw L.M."/>
            <person name="Masouleh A.K."/>
            <person name="Furtado A."/>
            <person name="Henry R.J."/>
            <person name="Mitter N."/>
        </authorList>
    </citation>
    <scope>NUCLEOTIDE SEQUENCE [LARGE SCALE GENOMIC DNA]</scope>
    <source>
        <strain evidence="2">cv. Hass</strain>
    </source>
</reference>